<dbReference type="Proteomes" id="UP001642483">
    <property type="component" value="Unassembled WGS sequence"/>
</dbReference>
<dbReference type="Pfam" id="PF04194">
    <property type="entry name" value="PDCD2_C"/>
    <property type="match status" value="1"/>
</dbReference>
<sequence>MEKEHVLFGVADARIESRKVSWETNKIGGEADLMSSDIEHPVCKKCGKHSQLVVQVYCPVDSSDYHRTMYVFCCSDKLCWITNEGWTVYRMQCLPQGPKTSSILVSKPNSACQWNDDDDDEWNDDFKQESVIEDLETTSSKPSDLAIGLESLSLSGNMPYTTRFPQLSKCSKLPCFPSNYINVFECEAAENRAVDDTYVNELIKKYNDEAEEDHTESCRITLHTEAYEKTERKDNCLHKFKKVIDICPGQVIRYSWMGSPVHIKESGNQSIVPICPSCGCKRGFEFQLMPALIPYLKNLDLDSAEVEFGTVLIYSCSKNCWKGATKAEEEHIVYCPDPDLKYFKLQKT</sequence>
<dbReference type="PANTHER" id="PTHR46421:SF1">
    <property type="entry name" value="PROGRAMMED CELL DEATH PROTEIN 2-LIKE"/>
    <property type="match status" value="1"/>
</dbReference>
<comment type="caution">
    <text evidence="2">The sequence shown here is derived from an EMBL/GenBank/DDBJ whole genome shotgun (WGS) entry which is preliminary data.</text>
</comment>
<keyword evidence="3" id="KW-1185">Reference proteome</keyword>
<organism evidence="2 3">
    <name type="scientific">Clavelina lepadiformis</name>
    <name type="common">Light-bulb sea squirt</name>
    <name type="synonym">Ascidia lepadiformis</name>
    <dbReference type="NCBI Taxonomy" id="159417"/>
    <lineage>
        <taxon>Eukaryota</taxon>
        <taxon>Metazoa</taxon>
        <taxon>Chordata</taxon>
        <taxon>Tunicata</taxon>
        <taxon>Ascidiacea</taxon>
        <taxon>Aplousobranchia</taxon>
        <taxon>Clavelinidae</taxon>
        <taxon>Clavelina</taxon>
    </lineage>
</organism>
<dbReference type="InterPro" id="IPR052815">
    <property type="entry name" value="PDCD2-like_regulator"/>
</dbReference>
<protein>
    <recommendedName>
        <fullName evidence="1">Programmed cell death protein 2 C-terminal domain-containing protein</fullName>
    </recommendedName>
</protein>
<dbReference type="InterPro" id="IPR007320">
    <property type="entry name" value="PDCD2_C"/>
</dbReference>
<dbReference type="PANTHER" id="PTHR46421">
    <property type="entry name" value="PROGRAMMED CELL DEATH PROTEIN 2-LIKE"/>
    <property type="match status" value="1"/>
</dbReference>
<name>A0ABP0GWS1_CLALP</name>
<evidence type="ECO:0000313" key="2">
    <source>
        <dbReference type="EMBL" id="CAK8696185.1"/>
    </source>
</evidence>
<accession>A0ABP0GWS1</accession>
<reference evidence="2 3" key="1">
    <citation type="submission" date="2024-02" db="EMBL/GenBank/DDBJ databases">
        <authorList>
            <person name="Daric V."/>
            <person name="Darras S."/>
        </authorList>
    </citation>
    <scope>NUCLEOTIDE SEQUENCE [LARGE SCALE GENOMIC DNA]</scope>
</reference>
<gene>
    <name evidence="2" type="ORF">CVLEPA_LOCUS29361</name>
</gene>
<evidence type="ECO:0000313" key="3">
    <source>
        <dbReference type="Proteomes" id="UP001642483"/>
    </source>
</evidence>
<proteinExistence type="predicted"/>
<feature type="domain" description="Programmed cell death protein 2 C-terminal" evidence="1">
    <location>
        <begin position="234"/>
        <end position="332"/>
    </location>
</feature>
<evidence type="ECO:0000259" key="1">
    <source>
        <dbReference type="Pfam" id="PF04194"/>
    </source>
</evidence>
<dbReference type="EMBL" id="CAWYQH010000152">
    <property type="protein sequence ID" value="CAK8696185.1"/>
    <property type="molecule type" value="Genomic_DNA"/>
</dbReference>